<dbReference type="Proteomes" id="UP001652642">
    <property type="component" value="Chromosome 14"/>
</dbReference>
<proteinExistence type="predicted"/>
<evidence type="ECO:0000313" key="2">
    <source>
        <dbReference type="Proteomes" id="UP001652642"/>
    </source>
</evidence>
<dbReference type="RefSeq" id="XP_072839625.1">
    <property type="nucleotide sequence ID" value="XM_072983524.1"/>
</dbReference>
<feature type="region of interest" description="Disordered" evidence="1">
    <location>
        <begin position="1"/>
        <end position="170"/>
    </location>
</feature>
<dbReference type="GeneID" id="140702720"/>
<evidence type="ECO:0008006" key="4">
    <source>
        <dbReference type="Google" id="ProtNLM"/>
    </source>
</evidence>
<evidence type="ECO:0000256" key="1">
    <source>
        <dbReference type="SAM" id="MobiDB-lite"/>
    </source>
</evidence>
<name>A0ABM5F2J7_9SAUR</name>
<feature type="compositionally biased region" description="Low complexity" evidence="1">
    <location>
        <begin position="125"/>
        <end position="145"/>
    </location>
</feature>
<protein>
    <recommendedName>
        <fullName evidence="4">Collagen alpha-1(I) chain-like</fullName>
    </recommendedName>
</protein>
<reference evidence="3" key="1">
    <citation type="submission" date="2025-08" db="UniProtKB">
        <authorList>
            <consortium name="RefSeq"/>
        </authorList>
    </citation>
    <scope>IDENTIFICATION</scope>
</reference>
<accession>A0ABM5F2J7</accession>
<feature type="region of interest" description="Disordered" evidence="1">
    <location>
        <begin position="335"/>
        <end position="361"/>
    </location>
</feature>
<feature type="compositionally biased region" description="Gly residues" evidence="1">
    <location>
        <begin position="87"/>
        <end position="109"/>
    </location>
</feature>
<gene>
    <name evidence="3" type="primary">LOC140702720</name>
</gene>
<organism evidence="2 3">
    <name type="scientific">Pogona vitticeps</name>
    <name type="common">central bearded dragon</name>
    <dbReference type="NCBI Taxonomy" id="103695"/>
    <lineage>
        <taxon>Eukaryota</taxon>
        <taxon>Metazoa</taxon>
        <taxon>Chordata</taxon>
        <taxon>Craniata</taxon>
        <taxon>Vertebrata</taxon>
        <taxon>Euteleostomi</taxon>
        <taxon>Lepidosauria</taxon>
        <taxon>Squamata</taxon>
        <taxon>Bifurcata</taxon>
        <taxon>Unidentata</taxon>
        <taxon>Episquamata</taxon>
        <taxon>Toxicofera</taxon>
        <taxon>Iguania</taxon>
        <taxon>Acrodonta</taxon>
        <taxon>Agamidae</taxon>
        <taxon>Amphibolurinae</taxon>
        <taxon>Pogona</taxon>
    </lineage>
</organism>
<feature type="region of interest" description="Disordered" evidence="1">
    <location>
        <begin position="195"/>
        <end position="297"/>
    </location>
</feature>
<sequence>MPGLSGSRRARWPGLAGDRSWRGGGGGGNFSPSRAGLGWAGPSRPPRGGEGEGRGEGGALLPPLKGPAGRGRCQRPGERAADPPAGRSGGRVSGHGPTARGGGRGGGGSCTTRAGPGALGGGRGSRAPPSAFRVQAAQGRQAAAGSPRLRRTARPALEASRSLAGPEAERLARFVPCRPASSDALKGFPTVPEKLAEKFPLDRPGFEPSAGPPAAAPERPLRDASKNGRLAESLAEIPQNCRPEDEPSNPRARQAGRQAGRRRRACAEGAGARGGSPFGPLAEPSLPPSLLPSPGRAAEPAARLRGALSRAKRPLSVCRVCVCVWLWRALPGPRPARGPSLSARSALAGSLSPPPEAPRGARCRSSYAAFASGRSKWGGREGAPPPQRFPSPCPAPLLPPTCWERALGRRAQSVRRLLRPPIETPEDLCIYIYIYIYIYIFGDAERDPPAHVVER</sequence>
<evidence type="ECO:0000313" key="3">
    <source>
        <dbReference type="RefSeq" id="XP_072839625.1"/>
    </source>
</evidence>
<feature type="compositionally biased region" description="Low complexity" evidence="1">
    <location>
        <begin position="335"/>
        <end position="351"/>
    </location>
</feature>
<keyword evidence="2" id="KW-1185">Reference proteome</keyword>
<feature type="compositionally biased region" description="Basic and acidic residues" evidence="1">
    <location>
        <begin position="195"/>
        <end position="205"/>
    </location>
</feature>